<dbReference type="Proteomes" id="UP000199708">
    <property type="component" value="Unassembled WGS sequence"/>
</dbReference>
<gene>
    <name evidence="1" type="ORF">SAMN05421791_101168</name>
</gene>
<keyword evidence="2" id="KW-1185">Reference proteome</keyword>
<dbReference type="AlphaFoldDB" id="A0A1G7PB62"/>
<dbReference type="RefSeq" id="WP_090288873.1">
    <property type="nucleotide sequence ID" value="NZ_FNCK01000001.1"/>
</dbReference>
<dbReference type="InterPro" id="IPR046698">
    <property type="entry name" value="PedC-like"/>
</dbReference>
<name>A0A1G7PB62_9LACT</name>
<organism evidence="1 2">
    <name type="scientific">Facklamia miroungae</name>
    <dbReference type="NCBI Taxonomy" id="120956"/>
    <lineage>
        <taxon>Bacteria</taxon>
        <taxon>Bacillati</taxon>
        <taxon>Bacillota</taxon>
        <taxon>Bacilli</taxon>
        <taxon>Lactobacillales</taxon>
        <taxon>Aerococcaceae</taxon>
        <taxon>Facklamia</taxon>
    </lineage>
</organism>
<evidence type="ECO:0000313" key="1">
    <source>
        <dbReference type="EMBL" id="SDF82829.1"/>
    </source>
</evidence>
<dbReference type="OrthoDB" id="9792987at2"/>
<dbReference type="STRING" id="120956.SAMN05421791_101168"/>
<dbReference type="Gene3D" id="3.40.30.10">
    <property type="entry name" value="Glutaredoxin"/>
    <property type="match status" value="1"/>
</dbReference>
<dbReference type="EMBL" id="FNCK01000001">
    <property type="protein sequence ID" value="SDF82829.1"/>
    <property type="molecule type" value="Genomic_DNA"/>
</dbReference>
<protein>
    <submittedName>
        <fullName evidence="1">Bacteriocin transport accessory protein, putative</fullName>
    </submittedName>
</protein>
<dbReference type="Pfam" id="PF20207">
    <property type="entry name" value="DUF6568"/>
    <property type="match status" value="1"/>
</dbReference>
<proteinExistence type="predicted"/>
<dbReference type="SUPFAM" id="SSF52833">
    <property type="entry name" value="Thioredoxin-like"/>
    <property type="match status" value="1"/>
</dbReference>
<sequence>MNVNDFNEAVQHFNRIDSQEAKQLIEAREGNLVFVGRETCPYCRLFVGKLAEAAVTADLTVNFLHSQDSQDLKGTQAFRDQYELKTVPSLVFSDQNRIATVSDSAMTVEEIIAFARS</sequence>
<reference evidence="1 2" key="1">
    <citation type="submission" date="2016-10" db="EMBL/GenBank/DDBJ databases">
        <authorList>
            <person name="de Groot N.N."/>
        </authorList>
    </citation>
    <scope>NUCLEOTIDE SEQUENCE [LARGE SCALE GENOMIC DNA]</scope>
    <source>
        <strain evidence="1 2">ATCC BAA-466</strain>
    </source>
</reference>
<dbReference type="InterPro" id="IPR036249">
    <property type="entry name" value="Thioredoxin-like_sf"/>
</dbReference>
<evidence type="ECO:0000313" key="2">
    <source>
        <dbReference type="Proteomes" id="UP000199708"/>
    </source>
</evidence>
<accession>A0A1G7PB62</accession>